<comment type="catalytic activity">
    <reaction evidence="2 14">
        <text>adenosylcob(III)inamide phosphate + GTP + H(+) = adenosylcob(III)inamide-GDP + diphosphate</text>
        <dbReference type="Rhea" id="RHEA:22712"/>
        <dbReference type="ChEBI" id="CHEBI:15378"/>
        <dbReference type="ChEBI" id="CHEBI:33019"/>
        <dbReference type="ChEBI" id="CHEBI:37565"/>
        <dbReference type="ChEBI" id="CHEBI:58502"/>
        <dbReference type="ChEBI" id="CHEBI:60487"/>
        <dbReference type="EC" id="2.7.7.62"/>
    </reaction>
</comment>
<keyword evidence="8 14" id="KW-0169">Cobalamin biosynthesis</keyword>
<keyword evidence="16" id="KW-1185">Reference proteome</keyword>
<evidence type="ECO:0000256" key="9">
    <source>
        <dbReference type="ARBA" id="ARBA00022679"/>
    </source>
</evidence>
<evidence type="ECO:0000313" key="15">
    <source>
        <dbReference type="EMBL" id="WNK19169.1"/>
    </source>
</evidence>
<comment type="catalytic activity">
    <reaction evidence="1 14">
        <text>adenosylcob(III)inamide + ATP = adenosylcob(III)inamide phosphate + ADP + H(+)</text>
        <dbReference type="Rhea" id="RHEA:15769"/>
        <dbReference type="ChEBI" id="CHEBI:2480"/>
        <dbReference type="ChEBI" id="CHEBI:15378"/>
        <dbReference type="ChEBI" id="CHEBI:30616"/>
        <dbReference type="ChEBI" id="CHEBI:58502"/>
        <dbReference type="ChEBI" id="CHEBI:456216"/>
        <dbReference type="EC" id="2.7.1.156"/>
    </reaction>
</comment>
<accession>A0ABY9YWB8</accession>
<dbReference type="InterPro" id="IPR003203">
    <property type="entry name" value="CobU/CobP"/>
</dbReference>
<organism evidence="15 16">
    <name type="scientific">Halomonas piscis</name>
    <dbReference type="NCBI Taxonomy" id="3031727"/>
    <lineage>
        <taxon>Bacteria</taxon>
        <taxon>Pseudomonadati</taxon>
        <taxon>Pseudomonadota</taxon>
        <taxon>Gammaproteobacteria</taxon>
        <taxon>Oceanospirillales</taxon>
        <taxon>Halomonadaceae</taxon>
        <taxon>Halomonas</taxon>
    </lineage>
</organism>
<protein>
    <recommendedName>
        <fullName evidence="14">Bifunctional adenosylcobalamin biosynthesis protein</fullName>
        <ecNumber evidence="14">2.7.1.156</ecNumber>
        <ecNumber evidence="14">2.7.7.62</ecNumber>
    </recommendedName>
</protein>
<evidence type="ECO:0000256" key="8">
    <source>
        <dbReference type="ARBA" id="ARBA00022573"/>
    </source>
</evidence>
<evidence type="ECO:0000256" key="7">
    <source>
        <dbReference type="ARBA" id="ARBA00007490"/>
    </source>
</evidence>
<dbReference type="GO" id="GO:0016779">
    <property type="term" value="F:nucleotidyltransferase activity"/>
    <property type="evidence" value="ECO:0007669"/>
    <property type="project" value="UniProtKB-KW"/>
</dbReference>
<dbReference type="SUPFAM" id="SSF52540">
    <property type="entry name" value="P-loop containing nucleoside triphosphate hydrolases"/>
    <property type="match status" value="1"/>
</dbReference>
<keyword evidence="11 14" id="KW-0418">Kinase</keyword>
<evidence type="ECO:0000256" key="13">
    <source>
        <dbReference type="ARBA" id="ARBA00023134"/>
    </source>
</evidence>
<gene>
    <name evidence="15" type="ORF">P1P91_09805</name>
</gene>
<dbReference type="Pfam" id="PF02283">
    <property type="entry name" value="CobU"/>
    <property type="match status" value="1"/>
</dbReference>
<keyword evidence="12 14" id="KW-0067">ATP-binding</keyword>
<evidence type="ECO:0000256" key="4">
    <source>
        <dbReference type="ARBA" id="ARBA00003889"/>
    </source>
</evidence>
<evidence type="ECO:0000256" key="10">
    <source>
        <dbReference type="ARBA" id="ARBA00022741"/>
    </source>
</evidence>
<proteinExistence type="inferred from homology"/>
<reference evidence="15 16" key="1">
    <citation type="submission" date="2023-03" db="EMBL/GenBank/DDBJ databases">
        <title>Halomonas sp. nov., isolated from Korean tranditional fermented seafood 'Jeotgal'.</title>
        <authorList>
            <person name="Kim B."/>
            <person name="Shin N.-R."/>
        </authorList>
    </citation>
    <scope>NUCLEOTIDE SEQUENCE [LARGE SCALE GENOMIC DNA]</scope>
    <source>
        <strain evidence="15 16">SG2L-4</strain>
    </source>
</reference>
<evidence type="ECO:0000256" key="14">
    <source>
        <dbReference type="PIRNR" id="PIRNR006135"/>
    </source>
</evidence>
<dbReference type="PANTHER" id="PTHR34848:SF1">
    <property type="entry name" value="BIFUNCTIONAL ADENOSYLCOBALAMIN BIOSYNTHESIS PROTEIN COBU"/>
    <property type="match status" value="1"/>
</dbReference>
<dbReference type="PANTHER" id="PTHR34848">
    <property type="match status" value="1"/>
</dbReference>
<dbReference type="RefSeq" id="WP_311882304.1">
    <property type="nucleotide sequence ID" value="NZ_CP119391.1"/>
</dbReference>
<evidence type="ECO:0000256" key="11">
    <source>
        <dbReference type="ARBA" id="ARBA00022777"/>
    </source>
</evidence>
<comment type="function">
    <text evidence="4 14">Catalyzes ATP-dependent phosphorylation of adenosylcobinamide and addition of GMP to adenosylcobinamide phosphate.</text>
</comment>
<name>A0ABY9YWB8_9GAMM</name>
<evidence type="ECO:0000256" key="12">
    <source>
        <dbReference type="ARBA" id="ARBA00022840"/>
    </source>
</evidence>
<keyword evidence="15" id="KW-0548">Nucleotidyltransferase</keyword>
<sequence length="193" mass="20691">MIVFISGGARSGKSAVAEAEVRKAAGATAPYYIATANASDAEMATRIARHRASRGLSWVTLEAPLALAPAIARVPDGGAALLDCLTLWASQVLYPQPPARPFMAEPVTPDQALADLGECLNAARRRGMTLAIVSNDLNEALLSDDAETWRYVAFLQRAHRLVARRADSVLEVAAGQPLEWKPASMRDRGDARR</sequence>
<evidence type="ECO:0000256" key="3">
    <source>
        <dbReference type="ARBA" id="ARBA00001522"/>
    </source>
</evidence>
<dbReference type="GO" id="GO:0016301">
    <property type="term" value="F:kinase activity"/>
    <property type="evidence" value="ECO:0007669"/>
    <property type="project" value="UniProtKB-KW"/>
</dbReference>
<keyword evidence="9 14" id="KW-0808">Transferase</keyword>
<dbReference type="EMBL" id="CP119391">
    <property type="protein sequence ID" value="WNK19169.1"/>
    <property type="molecule type" value="Genomic_DNA"/>
</dbReference>
<comment type="similarity">
    <text evidence="7 14">Belongs to the CobU/CobP family.</text>
</comment>
<dbReference type="PIRSF" id="PIRSF006135">
    <property type="entry name" value="CobU"/>
    <property type="match status" value="1"/>
</dbReference>
<dbReference type="EC" id="2.7.1.156" evidence="14"/>
<comment type="catalytic activity">
    <reaction evidence="3">
        <text>adenosylcob(III)inamide + GTP = adenosylcob(III)inamide phosphate + GDP + H(+)</text>
        <dbReference type="Rhea" id="RHEA:15765"/>
        <dbReference type="ChEBI" id="CHEBI:2480"/>
        <dbReference type="ChEBI" id="CHEBI:15378"/>
        <dbReference type="ChEBI" id="CHEBI:37565"/>
        <dbReference type="ChEBI" id="CHEBI:58189"/>
        <dbReference type="ChEBI" id="CHEBI:58502"/>
        <dbReference type="EC" id="2.7.1.156"/>
    </reaction>
</comment>
<comment type="pathway">
    <text evidence="6 14">Cofactor biosynthesis; adenosylcobalamin biosynthesis; adenosylcobalamin from cob(II)yrinate a,c-diamide: step 5/7.</text>
</comment>
<evidence type="ECO:0000256" key="6">
    <source>
        <dbReference type="ARBA" id="ARBA00005159"/>
    </source>
</evidence>
<comment type="pathway">
    <text evidence="5 14">Cofactor biosynthesis; adenosylcobalamin biosynthesis; adenosylcobalamin from cob(II)yrinate a,c-diamide: step 6/7.</text>
</comment>
<evidence type="ECO:0000256" key="2">
    <source>
        <dbReference type="ARBA" id="ARBA00000711"/>
    </source>
</evidence>
<dbReference type="InterPro" id="IPR027417">
    <property type="entry name" value="P-loop_NTPase"/>
</dbReference>
<evidence type="ECO:0000256" key="5">
    <source>
        <dbReference type="ARBA" id="ARBA00004692"/>
    </source>
</evidence>
<evidence type="ECO:0000313" key="16">
    <source>
        <dbReference type="Proteomes" id="UP001301869"/>
    </source>
</evidence>
<dbReference type="EC" id="2.7.7.62" evidence="14"/>
<dbReference type="Gene3D" id="3.40.50.300">
    <property type="entry name" value="P-loop containing nucleotide triphosphate hydrolases"/>
    <property type="match status" value="1"/>
</dbReference>
<evidence type="ECO:0000256" key="1">
    <source>
        <dbReference type="ARBA" id="ARBA00000312"/>
    </source>
</evidence>
<dbReference type="Proteomes" id="UP001301869">
    <property type="component" value="Chromosome"/>
</dbReference>
<keyword evidence="10 14" id="KW-0547">Nucleotide-binding</keyword>
<keyword evidence="13 14" id="KW-0342">GTP-binding</keyword>